<organism evidence="1 2">
    <name type="scientific">Haloferula chungangensis</name>
    <dbReference type="NCBI Taxonomy" id="1048331"/>
    <lineage>
        <taxon>Bacteria</taxon>
        <taxon>Pseudomonadati</taxon>
        <taxon>Verrucomicrobiota</taxon>
        <taxon>Verrucomicrobiia</taxon>
        <taxon>Verrucomicrobiales</taxon>
        <taxon>Verrucomicrobiaceae</taxon>
        <taxon>Haloferula</taxon>
    </lineage>
</organism>
<evidence type="ECO:0000313" key="2">
    <source>
        <dbReference type="Proteomes" id="UP001596472"/>
    </source>
</evidence>
<dbReference type="Proteomes" id="UP001596472">
    <property type="component" value="Unassembled WGS sequence"/>
</dbReference>
<evidence type="ECO:0000313" key="1">
    <source>
        <dbReference type="EMBL" id="MFC7338341.1"/>
    </source>
</evidence>
<dbReference type="RefSeq" id="WP_379713567.1">
    <property type="nucleotide sequence ID" value="NZ_JBHTBS010000007.1"/>
</dbReference>
<protein>
    <submittedName>
        <fullName evidence="1">Uncharacterized protein</fullName>
    </submittedName>
</protein>
<reference evidence="2" key="1">
    <citation type="journal article" date="2019" name="Int. J. Syst. Evol. Microbiol.">
        <title>The Global Catalogue of Microorganisms (GCM) 10K type strain sequencing project: providing services to taxonomists for standard genome sequencing and annotation.</title>
        <authorList>
            <consortium name="The Broad Institute Genomics Platform"/>
            <consortium name="The Broad Institute Genome Sequencing Center for Infectious Disease"/>
            <person name="Wu L."/>
            <person name="Ma J."/>
        </authorList>
    </citation>
    <scope>NUCLEOTIDE SEQUENCE [LARGE SCALE GENOMIC DNA]</scope>
    <source>
        <strain evidence="2">CGMCC 4.1467</strain>
    </source>
</reference>
<proteinExistence type="predicted"/>
<comment type="caution">
    <text evidence="1">The sequence shown here is derived from an EMBL/GenBank/DDBJ whole genome shotgun (WGS) entry which is preliminary data.</text>
</comment>
<dbReference type="EMBL" id="JBHTBS010000007">
    <property type="protein sequence ID" value="MFC7338341.1"/>
    <property type="molecule type" value="Genomic_DNA"/>
</dbReference>
<keyword evidence="2" id="KW-1185">Reference proteome</keyword>
<sequence length="229" mass="25510">MFNYFHRHPPRPPLAPDQRSVHHCAAPLHEILAQVPAQARLILRSPGLTVSRIIADCSSWPGIQDELILHHPEELACFAFACPVDDSLVVALRQSDGAIPLSLHFTTTCWESAEVAQLLRVCDSRPSEAPGIWKNGAGAWLDEMSFSEAHPPLELFYLLSLIDESSAIHAHADTAYCSLGARFRPVFIDINDSVIRLADRLGHHAIFFHPLHVRSVQRKNTLHLHTLAP</sequence>
<accession>A0ABW2L7H6</accession>
<name>A0ABW2L7H6_9BACT</name>
<gene>
    <name evidence="1" type="ORF">ACFQY0_14200</name>
</gene>